<dbReference type="CDD" id="cd04213">
    <property type="entry name" value="CuRO_CcO_Caa3_II"/>
    <property type="match status" value="1"/>
</dbReference>
<comment type="caution">
    <text evidence="14">The sequence shown here is derived from an EMBL/GenBank/DDBJ whole genome shotgun (WGS) entry which is preliminary data.</text>
</comment>
<dbReference type="PROSITE" id="PS00078">
    <property type="entry name" value="COX2"/>
    <property type="match status" value="1"/>
</dbReference>
<dbReference type="Gene3D" id="2.60.40.420">
    <property type="entry name" value="Cupredoxins - blue copper proteins"/>
    <property type="match status" value="1"/>
</dbReference>
<dbReference type="GO" id="GO:0042773">
    <property type="term" value="P:ATP synthesis coupled electron transport"/>
    <property type="evidence" value="ECO:0007669"/>
    <property type="project" value="TreeGrafter"/>
</dbReference>
<evidence type="ECO:0000256" key="2">
    <source>
        <dbReference type="ARBA" id="ARBA00007866"/>
    </source>
</evidence>
<protein>
    <submittedName>
        <fullName evidence="14">Heme/copper-type cytochrome/quinol oxidase, subunit 2</fullName>
        <ecNumber evidence="14">1.9.3.1</ecNumber>
    </submittedName>
</protein>
<dbReference type="Pfam" id="PF00116">
    <property type="entry name" value="COX2"/>
    <property type="match status" value="1"/>
</dbReference>
<dbReference type="GO" id="GO:0005507">
    <property type="term" value="F:copper ion binding"/>
    <property type="evidence" value="ECO:0007669"/>
    <property type="project" value="InterPro"/>
</dbReference>
<evidence type="ECO:0000256" key="10">
    <source>
        <dbReference type="ARBA" id="ARBA00047816"/>
    </source>
</evidence>
<dbReference type="SUPFAM" id="SSF46626">
    <property type="entry name" value="Cytochrome c"/>
    <property type="match status" value="1"/>
</dbReference>
<dbReference type="eggNOG" id="COG1622">
    <property type="taxonomic scope" value="Bacteria"/>
</dbReference>
<dbReference type="InterPro" id="IPR045187">
    <property type="entry name" value="CcO_II"/>
</dbReference>
<keyword evidence="3" id="KW-0813">Transport</keyword>
<evidence type="ECO:0000256" key="3">
    <source>
        <dbReference type="ARBA" id="ARBA00022448"/>
    </source>
</evidence>
<dbReference type="PROSITE" id="PS51007">
    <property type="entry name" value="CYTC"/>
    <property type="match status" value="1"/>
</dbReference>
<evidence type="ECO:0000256" key="6">
    <source>
        <dbReference type="ARBA" id="ARBA00022982"/>
    </source>
</evidence>
<evidence type="ECO:0000256" key="8">
    <source>
        <dbReference type="ARBA" id="ARBA00023008"/>
    </source>
</evidence>
<evidence type="ECO:0000256" key="5">
    <source>
        <dbReference type="ARBA" id="ARBA00022723"/>
    </source>
</evidence>
<dbReference type="EMBL" id="AONG01000012">
    <property type="protein sequence ID" value="KIQ68858.1"/>
    <property type="molecule type" value="Genomic_DNA"/>
</dbReference>
<dbReference type="GO" id="GO:0004129">
    <property type="term" value="F:cytochrome-c oxidase activity"/>
    <property type="evidence" value="ECO:0007669"/>
    <property type="project" value="UniProtKB-EC"/>
</dbReference>
<dbReference type="AlphaFoldDB" id="A0A0D0QCY1"/>
<evidence type="ECO:0000256" key="11">
    <source>
        <dbReference type="PROSITE-ProRule" id="PRU00433"/>
    </source>
</evidence>
<keyword evidence="15" id="KW-1185">Reference proteome</keyword>
<keyword evidence="7 11" id="KW-0408">Iron</keyword>
<dbReference type="GO" id="GO:0020037">
    <property type="term" value="F:heme binding"/>
    <property type="evidence" value="ECO:0007669"/>
    <property type="project" value="InterPro"/>
</dbReference>
<keyword evidence="8" id="KW-0186">Copper</keyword>
<dbReference type="InterPro" id="IPR034236">
    <property type="entry name" value="CuRO_CcO_Caa3_II"/>
</dbReference>
<feature type="domain" description="Cytochrome oxidase subunit II copper A binding" evidence="12">
    <location>
        <begin position="25"/>
        <end position="141"/>
    </location>
</feature>
<name>A0A0D0QCY1_9RHOB</name>
<dbReference type="InterPro" id="IPR008972">
    <property type="entry name" value="Cupredoxin"/>
</dbReference>
<evidence type="ECO:0000313" key="15">
    <source>
        <dbReference type="Proteomes" id="UP000035100"/>
    </source>
</evidence>
<keyword evidence="6" id="KW-0249">Electron transport</keyword>
<keyword evidence="9" id="KW-0472">Membrane</keyword>
<sequence length="240" mass="25722">MLPLILLGTLLTWGLRAMPDQRAPGDGLTVRVGGEQWWWRVEYLPADGGPPVRSANEVRLPAGLRTDIELSAALVIHSFWIPALGGKMDMIPGRVNRMSLAPTEPGTYRGQCAEFCGLSHALMALNAVVLPADEFDAWLSAEAAEADPPDGPGADLFAREGCGGCHAIRGTEWQAQVGPDLTHVGGRTSLAAGILPMTEEALAGWIRNPDAIKPGAEMPGYDHLSPEELTTLARWLMELT</sequence>
<dbReference type="InterPro" id="IPR009056">
    <property type="entry name" value="Cyt_c-like_dom"/>
</dbReference>
<dbReference type="STRING" id="1123501.Wenmar_02587"/>
<feature type="domain" description="Cytochrome c" evidence="13">
    <location>
        <begin position="148"/>
        <end position="240"/>
    </location>
</feature>
<dbReference type="PANTHER" id="PTHR22888:SF9">
    <property type="entry name" value="CYTOCHROME C OXIDASE SUBUNIT 2"/>
    <property type="match status" value="1"/>
</dbReference>
<keyword evidence="14" id="KW-0560">Oxidoreductase</keyword>
<accession>A0A0D0QCY1</accession>
<dbReference type="InterPro" id="IPR002429">
    <property type="entry name" value="CcO_II-like_C"/>
</dbReference>
<dbReference type="InterPro" id="IPR001505">
    <property type="entry name" value="Copper_CuA"/>
</dbReference>
<evidence type="ECO:0000256" key="4">
    <source>
        <dbReference type="ARBA" id="ARBA00022617"/>
    </source>
</evidence>
<keyword evidence="4 11" id="KW-0349">Heme</keyword>
<dbReference type="InterPro" id="IPR036909">
    <property type="entry name" value="Cyt_c-like_dom_sf"/>
</dbReference>
<evidence type="ECO:0000259" key="12">
    <source>
        <dbReference type="PROSITE" id="PS50857"/>
    </source>
</evidence>
<comment type="similarity">
    <text evidence="2">Belongs to the cytochrome c oxidase subunit 2 family.</text>
</comment>
<gene>
    <name evidence="14" type="ORF">Wenmar_02587</name>
</gene>
<evidence type="ECO:0000256" key="9">
    <source>
        <dbReference type="ARBA" id="ARBA00023136"/>
    </source>
</evidence>
<dbReference type="EC" id="1.9.3.1" evidence="14"/>
<dbReference type="PATRIC" id="fig|1123501.6.peg.2699"/>
<organism evidence="14 15">
    <name type="scientific">Wenxinia marina DSM 24838</name>
    <dbReference type="NCBI Taxonomy" id="1123501"/>
    <lineage>
        <taxon>Bacteria</taxon>
        <taxon>Pseudomonadati</taxon>
        <taxon>Pseudomonadota</taxon>
        <taxon>Alphaproteobacteria</taxon>
        <taxon>Rhodobacterales</taxon>
        <taxon>Roseobacteraceae</taxon>
        <taxon>Wenxinia</taxon>
    </lineage>
</organism>
<reference evidence="14 15" key="1">
    <citation type="submission" date="2013-01" db="EMBL/GenBank/DDBJ databases">
        <authorList>
            <person name="Fiebig A."/>
            <person name="Goeker M."/>
            <person name="Klenk H.-P.P."/>
        </authorList>
    </citation>
    <scope>NUCLEOTIDE SEQUENCE [LARGE SCALE GENOMIC DNA]</scope>
    <source>
        <strain evidence="14 15">DSM 24838</strain>
    </source>
</reference>
<dbReference type="GO" id="GO:0016020">
    <property type="term" value="C:membrane"/>
    <property type="evidence" value="ECO:0007669"/>
    <property type="project" value="UniProtKB-SubCell"/>
</dbReference>
<dbReference type="PANTHER" id="PTHR22888">
    <property type="entry name" value="CYTOCHROME C OXIDASE, SUBUNIT II"/>
    <property type="match status" value="1"/>
</dbReference>
<comment type="subcellular location">
    <subcellularLocation>
        <location evidence="1">Membrane</location>
    </subcellularLocation>
</comment>
<evidence type="ECO:0000259" key="13">
    <source>
        <dbReference type="PROSITE" id="PS51007"/>
    </source>
</evidence>
<dbReference type="Pfam" id="PF00034">
    <property type="entry name" value="Cytochrom_C"/>
    <property type="match status" value="1"/>
</dbReference>
<dbReference type="Proteomes" id="UP000035100">
    <property type="component" value="Unassembled WGS sequence"/>
</dbReference>
<evidence type="ECO:0000256" key="1">
    <source>
        <dbReference type="ARBA" id="ARBA00004370"/>
    </source>
</evidence>
<keyword evidence="5 11" id="KW-0479">Metal-binding</keyword>
<dbReference type="GO" id="GO:0016491">
    <property type="term" value="F:oxidoreductase activity"/>
    <property type="evidence" value="ECO:0007669"/>
    <property type="project" value="UniProtKB-KW"/>
</dbReference>
<proteinExistence type="inferred from homology"/>
<dbReference type="PROSITE" id="PS50857">
    <property type="entry name" value="COX2_CUA"/>
    <property type="match status" value="1"/>
</dbReference>
<comment type="catalytic activity">
    <reaction evidence="10">
        <text>4 Fe(II)-[cytochrome c] + O2 + 8 H(+)(in) = 4 Fe(III)-[cytochrome c] + 2 H2O + 4 H(+)(out)</text>
        <dbReference type="Rhea" id="RHEA:11436"/>
        <dbReference type="Rhea" id="RHEA-COMP:10350"/>
        <dbReference type="Rhea" id="RHEA-COMP:14399"/>
        <dbReference type="ChEBI" id="CHEBI:15377"/>
        <dbReference type="ChEBI" id="CHEBI:15378"/>
        <dbReference type="ChEBI" id="CHEBI:15379"/>
        <dbReference type="ChEBI" id="CHEBI:29033"/>
        <dbReference type="ChEBI" id="CHEBI:29034"/>
        <dbReference type="EC" id="7.1.1.9"/>
    </reaction>
</comment>
<evidence type="ECO:0000313" key="14">
    <source>
        <dbReference type="EMBL" id="KIQ68858.1"/>
    </source>
</evidence>
<dbReference type="eggNOG" id="COG2010">
    <property type="taxonomic scope" value="Bacteria"/>
</dbReference>
<dbReference type="SUPFAM" id="SSF49503">
    <property type="entry name" value="Cupredoxins"/>
    <property type="match status" value="1"/>
</dbReference>
<evidence type="ECO:0000256" key="7">
    <source>
        <dbReference type="ARBA" id="ARBA00023004"/>
    </source>
</evidence>